<organism evidence="4 5">
    <name type="scientific">Cryptococcus amylolentus CBS 6273</name>
    <dbReference type="NCBI Taxonomy" id="1296118"/>
    <lineage>
        <taxon>Eukaryota</taxon>
        <taxon>Fungi</taxon>
        <taxon>Dikarya</taxon>
        <taxon>Basidiomycota</taxon>
        <taxon>Agaricomycotina</taxon>
        <taxon>Tremellomycetes</taxon>
        <taxon>Tremellales</taxon>
        <taxon>Cryptococcaceae</taxon>
        <taxon>Cryptococcus</taxon>
    </lineage>
</organism>
<proteinExistence type="predicted"/>
<protein>
    <recommendedName>
        <fullName evidence="3">Yeast cell wall synthesis Kre9/Knh1-like N-terminal domain-containing protein</fullName>
    </recommendedName>
</protein>
<comment type="caution">
    <text evidence="4">The sequence shown here is derived from an EMBL/GenBank/DDBJ whole genome shotgun (WGS) entry which is preliminary data.</text>
</comment>
<feature type="chain" id="PRO_5009130640" description="Yeast cell wall synthesis Kre9/Knh1-like N-terminal domain-containing protein" evidence="2">
    <location>
        <begin position="22"/>
        <end position="200"/>
    </location>
</feature>
<gene>
    <name evidence="4" type="ORF">I350_04626</name>
</gene>
<evidence type="ECO:0000256" key="1">
    <source>
        <dbReference type="ARBA" id="ARBA00022729"/>
    </source>
</evidence>
<dbReference type="EMBL" id="MEKH01000007">
    <property type="protein sequence ID" value="ODO05570.1"/>
    <property type="molecule type" value="Genomic_DNA"/>
</dbReference>
<accession>A0A1E3JXK8</accession>
<name>A0A1E3JXK8_9TREE</name>
<evidence type="ECO:0000259" key="3">
    <source>
        <dbReference type="Pfam" id="PF10342"/>
    </source>
</evidence>
<dbReference type="Pfam" id="PF10342">
    <property type="entry name" value="Kre9_KNH"/>
    <property type="match status" value="1"/>
</dbReference>
<feature type="signal peptide" evidence="2">
    <location>
        <begin position="1"/>
        <end position="21"/>
    </location>
</feature>
<evidence type="ECO:0000313" key="4">
    <source>
        <dbReference type="EMBL" id="ODO05570.1"/>
    </source>
</evidence>
<sequence length="200" mass="20949">MLLNLSLVALSLAATTNATAAISILSPGHGAIWYKNSTVSLNWTLTDPATDNYFFRAYLSNKDSSVLEGNHSIADSTNATAEFVWILLPQVPASEGYTVNLVNTTNETQVFATSEEFEIQDGIGKSTLESLQPSASSTSAVNIPNAKLTTSSSLTSNPFATDASSTSSGAVFAIDFNFAGNIVHGGLVITLVCIGMGVFL</sequence>
<evidence type="ECO:0000313" key="5">
    <source>
        <dbReference type="Proteomes" id="UP000095149"/>
    </source>
</evidence>
<reference evidence="4 5" key="1">
    <citation type="submission" date="2016-06" db="EMBL/GenBank/DDBJ databases">
        <title>Evolution of pathogenesis and genome organization in the Tremellales.</title>
        <authorList>
            <person name="Cuomo C."/>
            <person name="Litvintseva A."/>
            <person name="Heitman J."/>
            <person name="Chen Y."/>
            <person name="Sun S."/>
            <person name="Springer D."/>
            <person name="Dromer F."/>
            <person name="Young S."/>
            <person name="Zeng Q."/>
            <person name="Chapman S."/>
            <person name="Gujja S."/>
            <person name="Saif S."/>
            <person name="Birren B."/>
        </authorList>
    </citation>
    <scope>NUCLEOTIDE SEQUENCE [LARGE SCALE GENOMIC DNA]</scope>
    <source>
        <strain evidence="4 5">CBS 6273</strain>
    </source>
</reference>
<feature type="domain" description="Yeast cell wall synthesis Kre9/Knh1-like N-terminal" evidence="3">
    <location>
        <begin position="26"/>
        <end position="119"/>
    </location>
</feature>
<evidence type="ECO:0000256" key="2">
    <source>
        <dbReference type="SAM" id="SignalP"/>
    </source>
</evidence>
<keyword evidence="1 2" id="KW-0732">Signal</keyword>
<dbReference type="AlphaFoldDB" id="A0A1E3JXK8"/>
<dbReference type="InterPro" id="IPR018466">
    <property type="entry name" value="Kre9/Knh1-like_N"/>
</dbReference>
<dbReference type="OrthoDB" id="5420143at2759"/>
<dbReference type="Proteomes" id="UP000095149">
    <property type="component" value="Unassembled WGS sequence"/>
</dbReference>